<evidence type="ECO:0000313" key="3">
    <source>
        <dbReference type="Proteomes" id="UP001586593"/>
    </source>
</evidence>
<evidence type="ECO:0000313" key="2">
    <source>
        <dbReference type="EMBL" id="KAL1868758.1"/>
    </source>
</evidence>
<keyword evidence="3" id="KW-1185">Reference proteome</keyword>
<dbReference type="EMBL" id="JAZHXJ010000209">
    <property type="protein sequence ID" value="KAL1868758.1"/>
    <property type="molecule type" value="Genomic_DNA"/>
</dbReference>
<protein>
    <submittedName>
        <fullName evidence="2">Uncharacterized protein</fullName>
    </submittedName>
</protein>
<organism evidence="2 3">
    <name type="scientific">Phialemonium thermophilum</name>
    <dbReference type="NCBI Taxonomy" id="223376"/>
    <lineage>
        <taxon>Eukaryota</taxon>
        <taxon>Fungi</taxon>
        <taxon>Dikarya</taxon>
        <taxon>Ascomycota</taxon>
        <taxon>Pezizomycotina</taxon>
        <taxon>Sordariomycetes</taxon>
        <taxon>Sordariomycetidae</taxon>
        <taxon>Cephalothecales</taxon>
        <taxon>Cephalothecaceae</taxon>
        <taxon>Phialemonium</taxon>
    </lineage>
</organism>
<comment type="caution">
    <text evidence="2">The sequence shown here is derived from an EMBL/GenBank/DDBJ whole genome shotgun (WGS) entry which is preliminary data.</text>
</comment>
<dbReference type="Proteomes" id="UP001586593">
    <property type="component" value="Unassembled WGS sequence"/>
</dbReference>
<feature type="region of interest" description="Disordered" evidence="1">
    <location>
        <begin position="750"/>
        <end position="810"/>
    </location>
</feature>
<reference evidence="2 3" key="1">
    <citation type="journal article" date="2024" name="Commun. Biol.">
        <title>Comparative genomic analysis of thermophilic fungi reveals convergent evolutionary adaptations and gene losses.</title>
        <authorList>
            <person name="Steindorff A.S."/>
            <person name="Aguilar-Pontes M.V."/>
            <person name="Robinson A.J."/>
            <person name="Andreopoulos B."/>
            <person name="LaButti K."/>
            <person name="Kuo A."/>
            <person name="Mondo S."/>
            <person name="Riley R."/>
            <person name="Otillar R."/>
            <person name="Haridas S."/>
            <person name="Lipzen A."/>
            <person name="Grimwood J."/>
            <person name="Schmutz J."/>
            <person name="Clum A."/>
            <person name="Reid I.D."/>
            <person name="Moisan M.C."/>
            <person name="Butler G."/>
            <person name="Nguyen T.T.M."/>
            <person name="Dewar K."/>
            <person name="Conant G."/>
            <person name="Drula E."/>
            <person name="Henrissat B."/>
            <person name="Hansel C."/>
            <person name="Singer S."/>
            <person name="Hutchinson M.I."/>
            <person name="de Vries R.P."/>
            <person name="Natvig D.O."/>
            <person name="Powell A.J."/>
            <person name="Tsang A."/>
            <person name="Grigoriev I.V."/>
        </authorList>
    </citation>
    <scope>NUCLEOTIDE SEQUENCE [LARGE SCALE GENOMIC DNA]</scope>
    <source>
        <strain evidence="2 3">ATCC 24622</strain>
    </source>
</reference>
<feature type="region of interest" description="Disordered" evidence="1">
    <location>
        <begin position="686"/>
        <end position="711"/>
    </location>
</feature>
<name>A0ABR3WYJ5_9PEZI</name>
<evidence type="ECO:0000256" key="1">
    <source>
        <dbReference type="SAM" id="MobiDB-lite"/>
    </source>
</evidence>
<gene>
    <name evidence="2" type="ORF">VTK73DRAFT_3510</name>
</gene>
<accession>A0ABR3WYJ5</accession>
<feature type="compositionally biased region" description="Acidic residues" evidence="1">
    <location>
        <begin position="765"/>
        <end position="779"/>
    </location>
</feature>
<feature type="compositionally biased region" description="Polar residues" evidence="1">
    <location>
        <begin position="792"/>
        <end position="810"/>
    </location>
</feature>
<sequence length="810" mass="90377">MDERRQDEQVIPQPAKIDLMDLTDAESNAMRRHLFELHSLHQSESEFTTGTVLAVVRFPWDSGTDCNGILFKPVYQMRIDYQKLVATGAAKIQKLLEPRQQARIRRRLNLTQLPEGVEFVVDLTPPAEGPDLAELMASLWLPKGTKLWYLAGHYRPDHILATEPDYTPAVHGPEGQPRFRSRPLANQVVGSVLVLGHDDKCSCPGTEDDVTAPWKQREAPGIYEGPHVPRYREIADYCEVRHRVAILRLLRAINGADLLINSATRMWTVVQTAIDLDLTSLIRDSVAQWFMAAPNTKFIEIYPEESFRVALALQLPDVLVASFKILVNESAIDQAVTPPSPRRPAFTWIGRKRGDYGDLPQDPIEHAAAAFAERIKKRLDFLLSDEVLDTFDIPEWDSLKSFGAVLFHDLQQGHEVSKTIQDLHILYQELTGHIKTRVIEYVYEALEPSPPPSSPLRKFLDAQRLHYTPAEKLVPLDQLQKNLNHHQRAICPFFWENLRYGYLQGPDYVGSETWWKIESAGFEFNNAIKSSAGSLFPQDDPFTSMFSTKDGPFQFNLKNFKIELDRQLNLFCLEVVGTETENDSQGLPLVLSDHIIRKLDENELKFLPIWAGGYDDGSGGVFQAQIPPADMGPSEPGPAYHTGWTVGTDADEHSTAGYTETVSDLGVHHLDIYDVTPVPSVAVAGSASTTTNRSPAAFPPRSGAVVPSAASSERFVRDDGEFVSAMYKEPGERQESIGEALVSYVEGVDEPEATETASSTANWEEVMDEDEHDDDDIMSDDTLSAVDVGDGSSRTLSVAGTDTTSEFEFV</sequence>
<proteinExistence type="predicted"/>